<dbReference type="EMBL" id="VXIV02002871">
    <property type="protein sequence ID" value="KAF6022284.1"/>
    <property type="molecule type" value="Genomic_DNA"/>
</dbReference>
<dbReference type="SUPFAM" id="SSF52949">
    <property type="entry name" value="Macro domain-like"/>
    <property type="match status" value="1"/>
</dbReference>
<feature type="region of interest" description="Disordered" evidence="1">
    <location>
        <begin position="15"/>
        <end position="94"/>
    </location>
</feature>
<feature type="compositionally biased region" description="Pro residues" evidence="1">
    <location>
        <begin position="123"/>
        <end position="134"/>
    </location>
</feature>
<dbReference type="Proteomes" id="UP000593567">
    <property type="component" value="Unassembled WGS sequence"/>
</dbReference>
<protein>
    <submittedName>
        <fullName evidence="2">Uncharacterized protein</fullName>
    </submittedName>
</protein>
<evidence type="ECO:0000313" key="3">
    <source>
        <dbReference type="Proteomes" id="UP000593567"/>
    </source>
</evidence>
<dbReference type="InterPro" id="IPR043472">
    <property type="entry name" value="Macro_dom-like"/>
</dbReference>
<sequence length="272" mass="29020">MSSIHVYETVPSLPTEYYNQPLPYQPTQQSPDVSQQAPAPSTTQVPPPPDHYAPPPPLPPLNIEEVPPVVSGQVPAPSVPSPPAHQAPVPPFQQAPAPVMTHLTVPSTQRAAALSAQKAPVASVPPPPTHQAPVPPIPVPTVSLQSCVQVKNCIIRLVKGDLSNHAADVLVHSSGATSQALYMKCNTMTSSVEIIQTIEGCLGESAKTMAPVLLNSIVEYLVNNAQTTLEIIDVVIYTDNALHDYVEAMTNHTRARSPTKPNGIVQKVLRLF</sequence>
<feature type="region of interest" description="Disordered" evidence="1">
    <location>
        <begin position="108"/>
        <end position="134"/>
    </location>
</feature>
<feature type="compositionally biased region" description="Pro residues" evidence="1">
    <location>
        <begin position="45"/>
        <end position="60"/>
    </location>
</feature>
<gene>
    <name evidence="2" type="ORF">EB796_019407</name>
</gene>
<organism evidence="2 3">
    <name type="scientific">Bugula neritina</name>
    <name type="common">Brown bryozoan</name>
    <name type="synonym">Sertularia neritina</name>
    <dbReference type="NCBI Taxonomy" id="10212"/>
    <lineage>
        <taxon>Eukaryota</taxon>
        <taxon>Metazoa</taxon>
        <taxon>Spiralia</taxon>
        <taxon>Lophotrochozoa</taxon>
        <taxon>Bryozoa</taxon>
        <taxon>Gymnolaemata</taxon>
        <taxon>Cheilostomatida</taxon>
        <taxon>Flustrina</taxon>
        <taxon>Buguloidea</taxon>
        <taxon>Bugulidae</taxon>
        <taxon>Bugula</taxon>
    </lineage>
</organism>
<comment type="caution">
    <text evidence="2">The sequence shown here is derived from an EMBL/GenBank/DDBJ whole genome shotgun (WGS) entry which is preliminary data.</text>
</comment>
<evidence type="ECO:0000313" key="2">
    <source>
        <dbReference type="EMBL" id="KAF6022284.1"/>
    </source>
</evidence>
<reference evidence="2" key="1">
    <citation type="submission" date="2020-06" db="EMBL/GenBank/DDBJ databases">
        <title>Draft genome of Bugula neritina, a colonial animal packing powerful symbionts and potential medicines.</title>
        <authorList>
            <person name="Rayko M."/>
        </authorList>
    </citation>
    <scope>NUCLEOTIDE SEQUENCE [LARGE SCALE GENOMIC DNA]</scope>
    <source>
        <strain evidence="2">Kwan_BN1</strain>
    </source>
</reference>
<evidence type="ECO:0000256" key="1">
    <source>
        <dbReference type="SAM" id="MobiDB-lite"/>
    </source>
</evidence>
<feature type="compositionally biased region" description="Polar residues" evidence="1">
    <location>
        <begin position="25"/>
        <end position="34"/>
    </location>
</feature>
<keyword evidence="3" id="KW-1185">Reference proteome</keyword>
<feature type="compositionally biased region" description="Low complexity" evidence="1">
    <location>
        <begin position="61"/>
        <end position="76"/>
    </location>
</feature>
<proteinExistence type="predicted"/>
<name>A0A7J7J986_BUGNE</name>
<dbReference type="OrthoDB" id="6133115at2759"/>
<accession>A0A7J7J986</accession>
<dbReference type="AlphaFoldDB" id="A0A7J7J986"/>
<feature type="compositionally biased region" description="Low complexity" evidence="1">
    <location>
        <begin position="35"/>
        <end position="44"/>
    </location>
</feature>
<feature type="compositionally biased region" description="Pro residues" evidence="1">
    <location>
        <begin position="77"/>
        <end position="93"/>
    </location>
</feature>